<accession>A0A9Q0JI26</accession>
<reference evidence="1" key="2">
    <citation type="journal article" date="2023" name="Plants (Basel)">
        <title>Annotation of the Turnera subulata (Passifloraceae) Draft Genome Reveals the S-Locus Evolved after the Divergence of Turneroideae from Passifloroideae in a Stepwise Manner.</title>
        <authorList>
            <person name="Henning P.M."/>
            <person name="Roalson E.H."/>
            <person name="Mir W."/>
            <person name="McCubbin A.G."/>
            <person name="Shore J.S."/>
        </authorList>
    </citation>
    <scope>NUCLEOTIDE SEQUENCE</scope>
    <source>
        <strain evidence="1">F60SS</strain>
    </source>
</reference>
<dbReference type="OrthoDB" id="1752009at2759"/>
<evidence type="ECO:0000313" key="1">
    <source>
        <dbReference type="EMBL" id="KAJ4842533.1"/>
    </source>
</evidence>
<name>A0A9Q0JI26_9ROSI</name>
<dbReference type="PANTHER" id="PTHR36617:SF15">
    <property type="entry name" value="REVERSE TRANSCRIPTASE ZINC-BINDING DOMAIN-CONTAINING PROTEIN"/>
    <property type="match status" value="1"/>
</dbReference>
<organism evidence="1 2">
    <name type="scientific">Turnera subulata</name>
    <dbReference type="NCBI Taxonomy" id="218843"/>
    <lineage>
        <taxon>Eukaryota</taxon>
        <taxon>Viridiplantae</taxon>
        <taxon>Streptophyta</taxon>
        <taxon>Embryophyta</taxon>
        <taxon>Tracheophyta</taxon>
        <taxon>Spermatophyta</taxon>
        <taxon>Magnoliopsida</taxon>
        <taxon>eudicotyledons</taxon>
        <taxon>Gunneridae</taxon>
        <taxon>Pentapetalae</taxon>
        <taxon>rosids</taxon>
        <taxon>fabids</taxon>
        <taxon>Malpighiales</taxon>
        <taxon>Passifloraceae</taxon>
        <taxon>Turnera</taxon>
    </lineage>
</organism>
<sequence length="149" mass="17238">MQLGEETRQSEDSLKSCCRMSVGDGSSCKFWHDLWLESGCLKTLFPRLFGVAFDKDVSVQNSFVLEGDRWLCNPNGRHNLYSWAVDECDKIEKLLESVKLYPSKPDSWRWTVQKDGSFSLKSWFDLVVYSKSGSSWLTVFFAALWSIWL</sequence>
<evidence type="ECO:0008006" key="3">
    <source>
        <dbReference type="Google" id="ProtNLM"/>
    </source>
</evidence>
<evidence type="ECO:0000313" key="2">
    <source>
        <dbReference type="Proteomes" id="UP001141552"/>
    </source>
</evidence>
<dbReference type="Proteomes" id="UP001141552">
    <property type="component" value="Unassembled WGS sequence"/>
</dbReference>
<comment type="caution">
    <text evidence="1">The sequence shown here is derived from an EMBL/GenBank/DDBJ whole genome shotgun (WGS) entry which is preliminary data.</text>
</comment>
<protein>
    <recommendedName>
        <fullName evidence="3">Reverse transcriptase zinc-binding domain-containing protein</fullName>
    </recommendedName>
</protein>
<gene>
    <name evidence="1" type="ORF">Tsubulata_020814</name>
</gene>
<keyword evidence="2" id="KW-1185">Reference proteome</keyword>
<proteinExistence type="predicted"/>
<dbReference type="EMBL" id="JAKUCV010002467">
    <property type="protein sequence ID" value="KAJ4842533.1"/>
    <property type="molecule type" value="Genomic_DNA"/>
</dbReference>
<dbReference type="AlphaFoldDB" id="A0A9Q0JI26"/>
<dbReference type="PANTHER" id="PTHR36617">
    <property type="entry name" value="PROTEIN, PUTATIVE-RELATED"/>
    <property type="match status" value="1"/>
</dbReference>
<reference evidence="1" key="1">
    <citation type="submission" date="2022-02" db="EMBL/GenBank/DDBJ databases">
        <authorList>
            <person name="Henning P.M."/>
            <person name="McCubbin A.G."/>
            <person name="Shore J.S."/>
        </authorList>
    </citation>
    <scope>NUCLEOTIDE SEQUENCE</scope>
    <source>
        <strain evidence="1">F60SS</strain>
        <tissue evidence="1">Leaves</tissue>
    </source>
</reference>